<evidence type="ECO:0000256" key="3">
    <source>
        <dbReference type="ARBA" id="ARBA00022840"/>
    </source>
</evidence>
<reference evidence="6 7" key="1">
    <citation type="journal article" date="2018" name="Sci. Rep.">
        <title>Raphidocelis subcapitata (=Pseudokirchneriella subcapitata) provides an insight into genome evolution and environmental adaptations in the Sphaeropleales.</title>
        <authorList>
            <person name="Suzuki S."/>
            <person name="Yamaguchi H."/>
            <person name="Nakajima N."/>
            <person name="Kawachi M."/>
        </authorList>
    </citation>
    <scope>NUCLEOTIDE SEQUENCE [LARGE SCALE GENOMIC DNA]</scope>
    <source>
        <strain evidence="6 7">NIES-35</strain>
    </source>
</reference>
<dbReference type="STRING" id="307507.A0A2V0NYY4"/>
<keyword evidence="3 6" id="KW-0067">ATP-binding</keyword>
<dbReference type="GO" id="GO:0005737">
    <property type="term" value="C:cytoplasm"/>
    <property type="evidence" value="ECO:0007669"/>
    <property type="project" value="TreeGrafter"/>
</dbReference>
<keyword evidence="2" id="KW-0547">Nucleotide-binding</keyword>
<dbReference type="CDD" id="cd00009">
    <property type="entry name" value="AAA"/>
    <property type="match status" value="1"/>
</dbReference>
<keyword evidence="6" id="KW-0378">Hydrolase</keyword>
<keyword evidence="7" id="KW-1185">Reference proteome</keyword>
<dbReference type="PROSITE" id="PS51903">
    <property type="entry name" value="CLP_R"/>
    <property type="match status" value="1"/>
</dbReference>
<dbReference type="Gene3D" id="3.40.50.300">
    <property type="entry name" value="P-loop containing nucleotide triphosphate hydrolases"/>
    <property type="match status" value="1"/>
</dbReference>
<sequence>MALRFGAQAQAVAGASRSGSKQAAPRPAAAGGRRALACEARMGAASGFMGQRVASMGAAGSSARRAAAPRRAAARRMRVSAMFERFTEKAIKVVMLAQEEARRLGHNFVGTEQILLGLIGESTGIAAKVLKSMGVNLKDARVEVEKIIGRGSGFVAVEIPFTPRAKRVLELSLEEARQLGHNYIGTEHILLGLLREGEGVAARVLETLGADPSKIRTQVIRMVGESQEAVGAGVGTASGGQNKMPTLEEYGTNLTRQAEEGKLDPCVGRKKEIQRVIQILGRRTKNNPCLIGEPGVGKTAVAEGLAQLIASGDVPETIEGKQVVTLDMGLLVAGTKYRGEFEERLKKLMDEIKQNDDIILDCLAERILTGDIKEGDVVIMDVDPDGAIAVLAGEKKMRTMMDATPAGIA</sequence>
<feature type="domain" description="Clp R" evidence="5">
    <location>
        <begin position="83"/>
        <end position="225"/>
    </location>
</feature>
<keyword evidence="1 4" id="KW-0677">Repeat</keyword>
<evidence type="ECO:0000259" key="5">
    <source>
        <dbReference type="PROSITE" id="PS51903"/>
    </source>
</evidence>
<dbReference type="PANTHER" id="PTHR11638">
    <property type="entry name" value="ATP-DEPENDENT CLP PROTEASE"/>
    <property type="match status" value="1"/>
</dbReference>
<dbReference type="InParanoid" id="A0A2V0NYY4"/>
<dbReference type="GO" id="GO:0005524">
    <property type="term" value="F:ATP binding"/>
    <property type="evidence" value="ECO:0007669"/>
    <property type="project" value="UniProtKB-KW"/>
</dbReference>
<dbReference type="InterPro" id="IPR036628">
    <property type="entry name" value="Clp_N_dom_sf"/>
</dbReference>
<dbReference type="OrthoDB" id="47330at2759"/>
<dbReference type="GO" id="GO:0034605">
    <property type="term" value="P:cellular response to heat"/>
    <property type="evidence" value="ECO:0007669"/>
    <property type="project" value="TreeGrafter"/>
</dbReference>
<organism evidence="6 7">
    <name type="scientific">Raphidocelis subcapitata</name>
    <dbReference type="NCBI Taxonomy" id="307507"/>
    <lineage>
        <taxon>Eukaryota</taxon>
        <taxon>Viridiplantae</taxon>
        <taxon>Chlorophyta</taxon>
        <taxon>core chlorophytes</taxon>
        <taxon>Chlorophyceae</taxon>
        <taxon>CS clade</taxon>
        <taxon>Sphaeropleales</taxon>
        <taxon>Selenastraceae</taxon>
        <taxon>Raphidocelis</taxon>
    </lineage>
</organism>
<evidence type="ECO:0000256" key="1">
    <source>
        <dbReference type="ARBA" id="ARBA00022737"/>
    </source>
</evidence>
<comment type="caution">
    <text evidence="6">The sequence shown here is derived from an EMBL/GenBank/DDBJ whole genome shotgun (WGS) entry which is preliminary data.</text>
</comment>
<dbReference type="Proteomes" id="UP000247498">
    <property type="component" value="Unassembled WGS sequence"/>
</dbReference>
<accession>A0A2V0NYY4</accession>
<dbReference type="Pfam" id="PF02861">
    <property type="entry name" value="Clp_N"/>
    <property type="match status" value="1"/>
</dbReference>
<dbReference type="PANTHER" id="PTHR11638:SF155">
    <property type="entry name" value="CHAPERONE PROTEIN CLPC1, CHLOROPLASTIC-LIKE"/>
    <property type="match status" value="1"/>
</dbReference>
<name>A0A2V0NYY4_9CHLO</name>
<dbReference type="GO" id="GO:0008233">
    <property type="term" value="F:peptidase activity"/>
    <property type="evidence" value="ECO:0007669"/>
    <property type="project" value="UniProtKB-KW"/>
</dbReference>
<keyword evidence="6" id="KW-0645">Protease</keyword>
<proteinExistence type="predicted"/>
<dbReference type="InterPro" id="IPR050130">
    <property type="entry name" value="ClpA_ClpB"/>
</dbReference>
<dbReference type="SUPFAM" id="SSF52540">
    <property type="entry name" value="P-loop containing nucleoside triphosphate hydrolases"/>
    <property type="match status" value="1"/>
</dbReference>
<dbReference type="FunFam" id="1.10.1780.10:FF:000004">
    <property type="entry name" value="ATP-dependent Clp protease ATP-binding subunit ClpC"/>
    <property type="match status" value="1"/>
</dbReference>
<dbReference type="AlphaFoldDB" id="A0A2V0NYY4"/>
<evidence type="ECO:0000256" key="4">
    <source>
        <dbReference type="PROSITE-ProRule" id="PRU01251"/>
    </source>
</evidence>
<dbReference type="InterPro" id="IPR003959">
    <property type="entry name" value="ATPase_AAA_core"/>
</dbReference>
<protein>
    <submittedName>
        <fullName evidence="6">ATP-dependent Clp protease ATP-binding subunit, chloroplastic</fullName>
    </submittedName>
</protein>
<dbReference type="Gene3D" id="1.10.1780.10">
    <property type="entry name" value="Clp, N-terminal domain"/>
    <property type="match status" value="1"/>
</dbReference>
<evidence type="ECO:0000256" key="2">
    <source>
        <dbReference type="ARBA" id="ARBA00022741"/>
    </source>
</evidence>
<evidence type="ECO:0000313" key="7">
    <source>
        <dbReference type="Proteomes" id="UP000247498"/>
    </source>
</evidence>
<dbReference type="EMBL" id="BDRX01000035">
    <property type="protein sequence ID" value="GBF92844.1"/>
    <property type="molecule type" value="Genomic_DNA"/>
</dbReference>
<dbReference type="GO" id="GO:0006508">
    <property type="term" value="P:proteolysis"/>
    <property type="evidence" value="ECO:0007669"/>
    <property type="project" value="UniProtKB-KW"/>
</dbReference>
<evidence type="ECO:0000313" key="6">
    <source>
        <dbReference type="EMBL" id="GBF92844.1"/>
    </source>
</evidence>
<dbReference type="InterPro" id="IPR004176">
    <property type="entry name" value="Clp_R_N"/>
</dbReference>
<gene>
    <name evidence="6" type="ORF">Rsub_05463</name>
</gene>
<dbReference type="GO" id="GO:0016887">
    <property type="term" value="F:ATP hydrolysis activity"/>
    <property type="evidence" value="ECO:0007669"/>
    <property type="project" value="InterPro"/>
</dbReference>
<dbReference type="SUPFAM" id="SSF81923">
    <property type="entry name" value="Double Clp-N motif"/>
    <property type="match status" value="1"/>
</dbReference>
<dbReference type="Pfam" id="PF00004">
    <property type="entry name" value="AAA"/>
    <property type="match status" value="1"/>
</dbReference>
<dbReference type="InterPro" id="IPR027417">
    <property type="entry name" value="P-loop_NTPase"/>
</dbReference>